<comment type="similarity">
    <text evidence="2">Belongs to the AB hydrolase superfamily. Epoxide hydrolase family.</text>
</comment>
<keyword evidence="6" id="KW-1185">Reference proteome</keyword>
<dbReference type="EMBL" id="LUEZ02000069">
    <property type="protein sequence ID" value="RDB20271.1"/>
    <property type="molecule type" value="Genomic_DNA"/>
</dbReference>
<proteinExistence type="inferred from homology"/>
<dbReference type="AlphaFoldDB" id="A0A369JDR5"/>
<dbReference type="GO" id="GO:0016787">
    <property type="term" value="F:hydrolase activity"/>
    <property type="evidence" value="ECO:0007669"/>
    <property type="project" value="UniProtKB-KW"/>
</dbReference>
<organism evidence="5 6">
    <name type="scientific">Hypsizygus marmoreus</name>
    <name type="common">White beech mushroom</name>
    <name type="synonym">Agaricus marmoreus</name>
    <dbReference type="NCBI Taxonomy" id="39966"/>
    <lineage>
        <taxon>Eukaryota</taxon>
        <taxon>Fungi</taxon>
        <taxon>Dikarya</taxon>
        <taxon>Basidiomycota</taxon>
        <taxon>Agaricomycotina</taxon>
        <taxon>Agaricomycetes</taxon>
        <taxon>Agaricomycetidae</taxon>
        <taxon>Agaricales</taxon>
        <taxon>Tricholomatineae</taxon>
        <taxon>Lyophyllaceae</taxon>
        <taxon>Hypsizygus</taxon>
    </lineage>
</organism>
<evidence type="ECO:0000313" key="5">
    <source>
        <dbReference type="EMBL" id="RDB20271.1"/>
    </source>
</evidence>
<dbReference type="Proteomes" id="UP000076154">
    <property type="component" value="Unassembled WGS sequence"/>
</dbReference>
<feature type="compositionally biased region" description="Acidic residues" evidence="3">
    <location>
        <begin position="235"/>
        <end position="264"/>
    </location>
</feature>
<gene>
    <name evidence="5" type="primary">EPHX2</name>
    <name evidence="5" type="ORF">Hypma_012566</name>
</gene>
<name>A0A369JDR5_HYPMA</name>
<feature type="compositionally biased region" description="Basic and acidic residues" evidence="3">
    <location>
        <begin position="598"/>
        <end position="608"/>
    </location>
</feature>
<evidence type="ECO:0000259" key="4">
    <source>
        <dbReference type="Pfam" id="PF00561"/>
    </source>
</evidence>
<feature type="region of interest" description="Disordered" evidence="3">
    <location>
        <begin position="234"/>
        <end position="270"/>
    </location>
</feature>
<keyword evidence="1 5" id="KW-0378">Hydrolase</keyword>
<dbReference type="InterPro" id="IPR000639">
    <property type="entry name" value="Epox_hydrolase-like"/>
</dbReference>
<dbReference type="InParanoid" id="A0A369JDR5"/>
<sequence length="1035" mass="115593">MAVVSPSMKFGSIYDSLPTEAQRILVERHLAQLLDSLPVETANKVVSTAAELQTRRRNMPLLDLKGKRKEVSYLMGALNRDSKISIIKERSNRDELLTEIMETMVEWLSDIWSVVYEYNENYLQAHACLMFTGEVLSSLSDIQGFGGCKCSLLNMPINITIKKQGGKVVKTFALQGPHMIDQVLLWIWRELLVSLSAYGTRATKQKIPDILEEIEIAMGWTALERLLYGGRKSYDEDDEDEDLLNIDDDDGDEDYVDEDVEDDESCRGNGGDNQHCTCPYHASHWSDVINAQRIPLRDLVENRLRAIFEITPSVRLYNIIISMSMDASEAERSLLQILAENAGNTPDTLTAALDIYTAEGNASGIISLLNSHSHLLRPRDAETLLCAVAMLCASGMPLRALTILEKELNDTTREIHASIASVFSHVDLDIHKKEFAEILKLRVGTSARADRIERWVDAIDTSSAPMHPMAFAAMMMGFPLAPGMDEGGPDAELAAFLDLDQSDADPDLEDLREEFRPKLKERFDAWHQLSMSFKTSLSTPLLTRVYSKAVELMPFLRAPDVVDQMIRKLSERPSKNHICLALETLSSFCKVQRKKISSKTDKQRRSGEKSANGIIHPAPPLFGNDTASYPFSFNASGSSSLGTASAVPPTPFGVSPTSAASTFSKMRNLTLLSATTLFILSDLLPTVSSTPFNPREYTQHTATCKATKRAPTKETVDIALRYVDVNPRAKETILMVHGWPSLWSTWSNQIQEFKNDYHLVVPNLRGFGNSTHPGDPRSSGTMGDLVGDLVCILEHANVHSAICMGHDWGSQLCYDAARMRPDIFTAVIGAVVPYIPAAGPFVPLKHLVTALPKLTYQLYFDSKTDEAVAELDQDIRRTLRATLRTVDSPPPDEYLTSPDSFLAAWADIPPIPFFTPEEEDYFVEQYGIQGFRNTLQFYMTENRRGAWELAHTHGNYTILQPALAVYPLNDPVADWTVASRLLKTNDFVPHLTTEVLEGAHWVHLEQPDKFNAIVRRWLRELKQDGAGEARAVDEL</sequence>
<evidence type="ECO:0000256" key="2">
    <source>
        <dbReference type="ARBA" id="ARBA00038334"/>
    </source>
</evidence>
<dbReference type="PRINTS" id="PR00412">
    <property type="entry name" value="EPOXHYDRLASE"/>
</dbReference>
<dbReference type="STRING" id="39966.A0A369JDR5"/>
<dbReference type="Pfam" id="PF00561">
    <property type="entry name" value="Abhydrolase_1"/>
    <property type="match status" value="1"/>
</dbReference>
<protein>
    <submittedName>
        <fullName evidence="5">Bifunctional epoxide hydrolase 2</fullName>
    </submittedName>
</protein>
<dbReference type="SUPFAM" id="SSF53474">
    <property type="entry name" value="alpha/beta-Hydrolases"/>
    <property type="match status" value="1"/>
</dbReference>
<dbReference type="OrthoDB" id="408373at2759"/>
<evidence type="ECO:0000313" key="6">
    <source>
        <dbReference type="Proteomes" id="UP000076154"/>
    </source>
</evidence>
<dbReference type="InterPro" id="IPR000073">
    <property type="entry name" value="AB_hydrolase_1"/>
</dbReference>
<feature type="region of interest" description="Disordered" evidence="3">
    <location>
        <begin position="596"/>
        <end position="617"/>
    </location>
</feature>
<evidence type="ECO:0000256" key="1">
    <source>
        <dbReference type="ARBA" id="ARBA00022801"/>
    </source>
</evidence>
<accession>A0A369JDR5</accession>
<comment type="caution">
    <text evidence="5">The sequence shown here is derived from an EMBL/GenBank/DDBJ whole genome shotgun (WGS) entry which is preliminary data.</text>
</comment>
<evidence type="ECO:0000256" key="3">
    <source>
        <dbReference type="SAM" id="MobiDB-lite"/>
    </source>
</evidence>
<dbReference type="InterPro" id="IPR029058">
    <property type="entry name" value="AB_hydrolase_fold"/>
</dbReference>
<dbReference type="Gene3D" id="3.40.50.1820">
    <property type="entry name" value="alpha/beta hydrolase"/>
    <property type="match status" value="1"/>
</dbReference>
<dbReference type="PANTHER" id="PTHR43329">
    <property type="entry name" value="EPOXIDE HYDROLASE"/>
    <property type="match status" value="1"/>
</dbReference>
<reference evidence="5" key="1">
    <citation type="submission" date="2018-04" db="EMBL/GenBank/DDBJ databases">
        <title>Whole genome sequencing of Hypsizygus marmoreus.</title>
        <authorList>
            <person name="Choi I.-G."/>
            <person name="Min B."/>
            <person name="Kim J.-G."/>
            <person name="Kim S."/>
            <person name="Oh Y.-L."/>
            <person name="Kong W.-S."/>
            <person name="Park H."/>
            <person name="Jeong J."/>
            <person name="Song E.-S."/>
        </authorList>
    </citation>
    <scope>NUCLEOTIDE SEQUENCE [LARGE SCALE GENOMIC DNA]</scope>
    <source>
        <strain evidence="5">51987-8</strain>
    </source>
</reference>
<feature type="domain" description="AB hydrolase-1" evidence="4">
    <location>
        <begin position="732"/>
        <end position="1007"/>
    </location>
</feature>